<keyword evidence="1" id="KW-0132">Cell division</keyword>
<dbReference type="EMBL" id="CP047344">
    <property type="protein sequence ID" value="QIF93713.1"/>
    <property type="molecule type" value="Genomic_DNA"/>
</dbReference>
<name>A0A6G6SGS3_PROVU</name>
<dbReference type="Proteomes" id="UP000503287">
    <property type="component" value="Chromosome"/>
</dbReference>
<sequence>MTTNEVEVYFGDASKVASFFKITPEAFYQWKKRPGQLIPKNRAIEADLLTEGKLKYNPELYRKNTKTA</sequence>
<gene>
    <name evidence="1" type="ORF">GTH24_07310</name>
</gene>
<reference evidence="1 2" key="1">
    <citation type="submission" date="2020-01" db="EMBL/GenBank/DDBJ databases">
        <title>The genomic epidemiology of tigecycline resistance gene tet(X) variants in a swine farm in China.</title>
        <authorList>
            <person name="Peng K."/>
            <person name="Li R."/>
        </authorList>
    </citation>
    <scope>NUCLEOTIDE SEQUENCE [LARGE SCALE GENOMIC DNA]</scope>
    <source>
        <strain evidence="1 2">ZN3</strain>
    </source>
</reference>
<dbReference type="GO" id="GO:0003677">
    <property type="term" value="F:DNA binding"/>
    <property type="evidence" value="ECO:0007669"/>
    <property type="project" value="InterPro"/>
</dbReference>
<evidence type="ECO:0000313" key="1">
    <source>
        <dbReference type="EMBL" id="QIF93713.1"/>
    </source>
</evidence>
<keyword evidence="2" id="KW-1185">Reference proteome</keyword>
<dbReference type="InterPro" id="IPR010982">
    <property type="entry name" value="Lambda_DNA-bd_dom_sf"/>
</dbReference>
<accession>A0A6G6SGS3</accession>
<keyword evidence="1" id="KW-0131">Cell cycle</keyword>
<protein>
    <submittedName>
        <fullName evidence="1">Cell division protein</fullName>
    </submittedName>
</protein>
<dbReference type="Gene3D" id="1.10.260.40">
    <property type="entry name" value="lambda repressor-like DNA-binding domains"/>
    <property type="match status" value="1"/>
</dbReference>
<dbReference type="SUPFAM" id="SSF47413">
    <property type="entry name" value="lambda repressor-like DNA-binding domains"/>
    <property type="match status" value="1"/>
</dbReference>
<dbReference type="Pfam" id="PF14549">
    <property type="entry name" value="P22_Cro"/>
    <property type="match status" value="1"/>
</dbReference>
<organism evidence="1 2">
    <name type="scientific">Proteus vulgaris</name>
    <dbReference type="NCBI Taxonomy" id="585"/>
    <lineage>
        <taxon>Bacteria</taxon>
        <taxon>Pseudomonadati</taxon>
        <taxon>Pseudomonadota</taxon>
        <taxon>Gammaproteobacteria</taxon>
        <taxon>Enterobacterales</taxon>
        <taxon>Morganellaceae</taxon>
        <taxon>Proteus</taxon>
    </lineage>
</organism>
<dbReference type="AlphaFoldDB" id="A0A6G6SGS3"/>
<dbReference type="GeneID" id="84584147"/>
<dbReference type="OrthoDB" id="6693632at2"/>
<dbReference type="GO" id="GO:0051301">
    <property type="term" value="P:cell division"/>
    <property type="evidence" value="ECO:0007669"/>
    <property type="project" value="UniProtKB-KW"/>
</dbReference>
<evidence type="ECO:0000313" key="2">
    <source>
        <dbReference type="Proteomes" id="UP000503287"/>
    </source>
</evidence>
<proteinExistence type="predicted"/>
<dbReference type="RefSeq" id="WP_006537203.1">
    <property type="nucleotide sequence ID" value="NZ_CP047344.1"/>
</dbReference>